<accession>A0A3A1WJ14</accession>
<evidence type="ECO:0000256" key="1">
    <source>
        <dbReference type="SAM" id="Phobius"/>
    </source>
</evidence>
<feature type="transmembrane region" description="Helical" evidence="1">
    <location>
        <begin position="81"/>
        <end position="98"/>
    </location>
</feature>
<proteinExistence type="predicted"/>
<feature type="transmembrane region" description="Helical" evidence="1">
    <location>
        <begin position="110"/>
        <end position="127"/>
    </location>
</feature>
<feature type="transmembrane region" description="Helical" evidence="1">
    <location>
        <begin position="51"/>
        <end position="69"/>
    </location>
</feature>
<feature type="transmembrane region" description="Helical" evidence="1">
    <location>
        <begin position="7"/>
        <end position="31"/>
    </location>
</feature>
<keyword evidence="1" id="KW-0812">Transmembrane</keyword>
<protein>
    <submittedName>
        <fullName evidence="2">Uncharacterized protein</fullName>
    </submittedName>
</protein>
<organism evidence="2 3">
    <name type="scientific">Aureimonas flava</name>
    <dbReference type="NCBI Taxonomy" id="2320271"/>
    <lineage>
        <taxon>Bacteria</taxon>
        <taxon>Pseudomonadati</taxon>
        <taxon>Pseudomonadota</taxon>
        <taxon>Alphaproteobacteria</taxon>
        <taxon>Hyphomicrobiales</taxon>
        <taxon>Aurantimonadaceae</taxon>
        <taxon>Aureimonas</taxon>
    </lineage>
</organism>
<dbReference type="PROSITE" id="PS51257">
    <property type="entry name" value="PROKAR_LIPOPROTEIN"/>
    <property type="match status" value="1"/>
</dbReference>
<gene>
    <name evidence="2" type="ORF">D3218_11410</name>
</gene>
<comment type="caution">
    <text evidence="2">The sequence shown here is derived from an EMBL/GenBank/DDBJ whole genome shotgun (WGS) entry which is preliminary data.</text>
</comment>
<dbReference type="AlphaFoldDB" id="A0A3A1WJ14"/>
<evidence type="ECO:0000313" key="2">
    <source>
        <dbReference type="EMBL" id="RIY00993.1"/>
    </source>
</evidence>
<dbReference type="OrthoDB" id="7906671at2"/>
<reference evidence="3" key="1">
    <citation type="submission" date="2018-09" db="EMBL/GenBank/DDBJ databases">
        <authorList>
            <person name="Tuo L."/>
        </authorList>
    </citation>
    <scope>NUCLEOTIDE SEQUENCE [LARGE SCALE GENOMIC DNA]</scope>
    <source>
        <strain evidence="3">M2BS4Y-1</strain>
    </source>
</reference>
<keyword evidence="3" id="KW-1185">Reference proteome</keyword>
<evidence type="ECO:0000313" key="3">
    <source>
        <dbReference type="Proteomes" id="UP000265750"/>
    </source>
</evidence>
<dbReference type="RefSeq" id="WP_119540195.1">
    <property type="nucleotide sequence ID" value="NZ_QYRN01000005.1"/>
</dbReference>
<dbReference type="EMBL" id="QYRN01000005">
    <property type="protein sequence ID" value="RIY00993.1"/>
    <property type="molecule type" value="Genomic_DNA"/>
</dbReference>
<dbReference type="Proteomes" id="UP000265750">
    <property type="component" value="Unassembled WGS sequence"/>
</dbReference>
<name>A0A3A1WJ14_9HYPH</name>
<keyword evidence="1" id="KW-1133">Transmembrane helix</keyword>
<sequence length="146" mass="15297">MAQVLRFLFLIPIGFVLACFAASFALLWPFVDLPSGASSPPGVWLELSVGFFAQAAQVGTLALVPWGIFMVLTEALGWRSLLVHAGTGILAGFAAARIPPGAGSTALETAMIVAGLAFALVYWLVAGHGAGTWRRRRAATPPPPRP</sequence>
<keyword evidence="1" id="KW-0472">Membrane</keyword>